<name>A0A4R3LRP8_9HYPH</name>
<sequence length="152" mass="17584">MQGQLSLDDVIYVFTYIERMAHLMQRTRSHLTVATDTIKWVLTAAHIPVEPAEQKLTDEQKERKAFYSAVIDERRTFDKYASRNRGVADIPVRSEELGPMISMFRYAQRHCQPGHPGPQKILSRLAGKRWTQQDIDTYPVWTPPPRQGGHSH</sequence>
<evidence type="ECO:0000313" key="2">
    <source>
        <dbReference type="Proteomes" id="UP000294664"/>
    </source>
</evidence>
<proteinExistence type="predicted"/>
<dbReference type="Proteomes" id="UP000294664">
    <property type="component" value="Unassembled WGS sequence"/>
</dbReference>
<dbReference type="RefSeq" id="WP_132034037.1">
    <property type="nucleotide sequence ID" value="NZ_SMAI01000013.1"/>
</dbReference>
<keyword evidence="2" id="KW-1185">Reference proteome</keyword>
<dbReference type="OrthoDB" id="9837777at2"/>
<evidence type="ECO:0000313" key="1">
    <source>
        <dbReference type="EMBL" id="TCT02426.1"/>
    </source>
</evidence>
<accession>A0A4R3LRP8</accession>
<protein>
    <submittedName>
        <fullName evidence="1">Uncharacterized protein</fullName>
    </submittedName>
</protein>
<reference evidence="1 2" key="1">
    <citation type="submission" date="2019-03" db="EMBL/GenBank/DDBJ databases">
        <title>Genomic Encyclopedia of Type Strains, Phase IV (KMG-IV): sequencing the most valuable type-strain genomes for metagenomic binning, comparative biology and taxonomic classification.</title>
        <authorList>
            <person name="Goeker M."/>
        </authorList>
    </citation>
    <scope>NUCLEOTIDE SEQUENCE [LARGE SCALE GENOMIC DNA]</scope>
    <source>
        <strain evidence="1 2">DSM 9035</strain>
    </source>
</reference>
<gene>
    <name evidence="1" type="ORF">EDC64_11373</name>
</gene>
<dbReference type="AlphaFoldDB" id="A0A4R3LRP8"/>
<organism evidence="1 2">
    <name type="scientific">Aquabacter spiritensis</name>
    <dbReference type="NCBI Taxonomy" id="933073"/>
    <lineage>
        <taxon>Bacteria</taxon>
        <taxon>Pseudomonadati</taxon>
        <taxon>Pseudomonadota</taxon>
        <taxon>Alphaproteobacteria</taxon>
        <taxon>Hyphomicrobiales</taxon>
        <taxon>Xanthobacteraceae</taxon>
        <taxon>Aquabacter</taxon>
    </lineage>
</organism>
<comment type="caution">
    <text evidence="1">The sequence shown here is derived from an EMBL/GenBank/DDBJ whole genome shotgun (WGS) entry which is preliminary data.</text>
</comment>
<dbReference type="EMBL" id="SMAI01000013">
    <property type="protein sequence ID" value="TCT02426.1"/>
    <property type="molecule type" value="Genomic_DNA"/>
</dbReference>